<dbReference type="PROSITE" id="PS50059">
    <property type="entry name" value="FKBP_PPIASE"/>
    <property type="match status" value="2"/>
</dbReference>
<comment type="caution">
    <text evidence="8">The sequence shown here is derived from an EMBL/GenBank/DDBJ whole genome shotgun (WGS) entry which is preliminary data.</text>
</comment>
<evidence type="ECO:0000259" key="7">
    <source>
        <dbReference type="PROSITE" id="PS50059"/>
    </source>
</evidence>
<dbReference type="Pfam" id="PF00254">
    <property type="entry name" value="FKBP_C"/>
    <property type="match status" value="2"/>
</dbReference>
<proteinExistence type="predicted"/>
<keyword evidence="9" id="KW-1185">Reference proteome</keyword>
<dbReference type="FunFam" id="3.10.50.40:FF:000006">
    <property type="entry name" value="Peptidyl-prolyl cis-trans isomerase"/>
    <property type="match status" value="1"/>
</dbReference>
<dbReference type="Proteomes" id="UP000649617">
    <property type="component" value="Unassembled WGS sequence"/>
</dbReference>
<dbReference type="SUPFAM" id="SSF54534">
    <property type="entry name" value="FKBP-like"/>
    <property type="match status" value="2"/>
</dbReference>
<dbReference type="PANTHER" id="PTHR43811:SF19">
    <property type="entry name" value="39 KDA FK506-BINDING NUCLEAR PROTEIN"/>
    <property type="match status" value="1"/>
</dbReference>
<dbReference type="InterPro" id="IPR001179">
    <property type="entry name" value="PPIase_FKBP_dom"/>
</dbReference>
<evidence type="ECO:0000256" key="1">
    <source>
        <dbReference type="ARBA" id="ARBA00000971"/>
    </source>
</evidence>
<evidence type="ECO:0000256" key="6">
    <source>
        <dbReference type="SAM" id="SignalP"/>
    </source>
</evidence>
<feature type="domain" description="PPIase FKBP-type" evidence="7">
    <location>
        <begin position="176"/>
        <end position="265"/>
    </location>
</feature>
<dbReference type="PANTHER" id="PTHR43811">
    <property type="entry name" value="FKBP-TYPE PEPTIDYL-PROLYL CIS-TRANS ISOMERASE FKPA"/>
    <property type="match status" value="1"/>
</dbReference>
<sequence length="267" mass="29410">MKCAVRSQHFLRTPLLLLFVCGTAFVHLASQQCLQLRGRTVVAATRSARFRSIPAATGMSVLVDFAMTRADTGTPVGWSGVSSPLEFIAGAGEVPEPFEDAVIGMEEGETKRVFAYGEPDQDGEELWEILSNKEPPCDVPIMLDITLQRARTRQNKEGVVVQRILPGDGMTYPEAGDEISVHYKGRLASNGKLFDSTYKRQYPFTFRVGVGKVIPGWDIGMMKLSQGEKATLMIPAAMAYGKRGVDKVIPPNSDLIFEVHLVKIKKY</sequence>
<evidence type="ECO:0000313" key="9">
    <source>
        <dbReference type="Proteomes" id="UP000649617"/>
    </source>
</evidence>
<dbReference type="InterPro" id="IPR046357">
    <property type="entry name" value="PPIase_dom_sf"/>
</dbReference>
<feature type="chain" id="PRO_5032305671" description="peptidylprolyl isomerase" evidence="6">
    <location>
        <begin position="32"/>
        <end position="267"/>
    </location>
</feature>
<evidence type="ECO:0000313" key="8">
    <source>
        <dbReference type="EMBL" id="CAE7749664.1"/>
    </source>
</evidence>
<dbReference type="OrthoDB" id="1902587at2759"/>
<accession>A0A812XWK4</accession>
<keyword evidence="6" id="KW-0732">Signal</keyword>
<evidence type="ECO:0000256" key="5">
    <source>
        <dbReference type="PROSITE-ProRule" id="PRU00277"/>
    </source>
</evidence>
<evidence type="ECO:0000256" key="3">
    <source>
        <dbReference type="ARBA" id="ARBA00023110"/>
    </source>
</evidence>
<evidence type="ECO:0000256" key="2">
    <source>
        <dbReference type="ARBA" id="ARBA00013194"/>
    </source>
</evidence>
<protein>
    <recommendedName>
        <fullName evidence="2 5">peptidylprolyl isomerase</fullName>
        <ecNumber evidence="2 5">5.2.1.8</ecNumber>
    </recommendedName>
</protein>
<keyword evidence="3 5" id="KW-0697">Rotamase</keyword>
<evidence type="ECO:0000256" key="4">
    <source>
        <dbReference type="ARBA" id="ARBA00023235"/>
    </source>
</evidence>
<feature type="domain" description="PPIase FKBP-type" evidence="7">
    <location>
        <begin position="58"/>
        <end position="151"/>
    </location>
</feature>
<dbReference type="EMBL" id="CAJNIZ010046491">
    <property type="protein sequence ID" value="CAE7749664.1"/>
    <property type="molecule type" value="Genomic_DNA"/>
</dbReference>
<name>A0A812XWK4_SYMPI</name>
<gene>
    <name evidence="8" type="primary">FPR1</name>
    <name evidence="8" type="ORF">SPIL2461_LOCUS21688</name>
</gene>
<dbReference type="AlphaFoldDB" id="A0A812XWK4"/>
<organism evidence="8 9">
    <name type="scientific">Symbiodinium pilosum</name>
    <name type="common">Dinoflagellate</name>
    <dbReference type="NCBI Taxonomy" id="2952"/>
    <lineage>
        <taxon>Eukaryota</taxon>
        <taxon>Sar</taxon>
        <taxon>Alveolata</taxon>
        <taxon>Dinophyceae</taxon>
        <taxon>Suessiales</taxon>
        <taxon>Symbiodiniaceae</taxon>
        <taxon>Symbiodinium</taxon>
    </lineage>
</organism>
<feature type="signal peptide" evidence="6">
    <location>
        <begin position="1"/>
        <end position="31"/>
    </location>
</feature>
<dbReference type="GO" id="GO:0003755">
    <property type="term" value="F:peptidyl-prolyl cis-trans isomerase activity"/>
    <property type="evidence" value="ECO:0007669"/>
    <property type="project" value="UniProtKB-KW"/>
</dbReference>
<keyword evidence="4 5" id="KW-0413">Isomerase</keyword>
<dbReference type="EC" id="5.2.1.8" evidence="2 5"/>
<comment type="catalytic activity">
    <reaction evidence="1 5">
        <text>[protein]-peptidylproline (omega=180) = [protein]-peptidylproline (omega=0)</text>
        <dbReference type="Rhea" id="RHEA:16237"/>
        <dbReference type="Rhea" id="RHEA-COMP:10747"/>
        <dbReference type="Rhea" id="RHEA-COMP:10748"/>
        <dbReference type="ChEBI" id="CHEBI:83833"/>
        <dbReference type="ChEBI" id="CHEBI:83834"/>
        <dbReference type="EC" id="5.2.1.8"/>
    </reaction>
</comment>
<reference evidence="8" key="1">
    <citation type="submission" date="2021-02" db="EMBL/GenBank/DDBJ databases">
        <authorList>
            <person name="Dougan E. K."/>
            <person name="Rhodes N."/>
            <person name="Thang M."/>
            <person name="Chan C."/>
        </authorList>
    </citation>
    <scope>NUCLEOTIDE SEQUENCE</scope>
</reference>
<dbReference type="Gene3D" id="3.10.50.40">
    <property type="match status" value="2"/>
</dbReference>